<organism evidence="5 6">
    <name type="scientific">Arcobacter arenosus</name>
    <dbReference type="NCBI Taxonomy" id="2576037"/>
    <lineage>
        <taxon>Bacteria</taxon>
        <taxon>Pseudomonadati</taxon>
        <taxon>Campylobacterota</taxon>
        <taxon>Epsilonproteobacteria</taxon>
        <taxon>Campylobacterales</taxon>
        <taxon>Arcobacteraceae</taxon>
        <taxon>Arcobacter</taxon>
    </lineage>
</organism>
<accession>A0A5R8Y3X1</accession>
<evidence type="ECO:0000313" key="5">
    <source>
        <dbReference type="EMBL" id="TLP40827.1"/>
    </source>
</evidence>
<sequence length="328" mass="37845">MKLLKSIILLSVFSIGLIANTDKKNIEVVETLYEKVILKDIEIAINDATKLKKELENKNTQKVKEKFSELVGSWKSVESFYILGDLDEEYIDTPRYIDIFHNGNEDITKQLDRAIKSEDEIRIALFKNSLKSINALEYVIYKKDISNKRVNEISIAIINRIIMHLSDIQTAYKDNKEKLFKQIKKANSIIINRVVANSYKLKEWRVGDVMGKTKKYANKQDNSRAEYFTSKNSTTAILSILQTYKEIFDNDKIYDYGDYLLTITDGEILNALKEAINNSIIEIKKIKNDDFSNADTLYEEITNIHVILFLEMIEELSINAKILDADGD</sequence>
<dbReference type="AlphaFoldDB" id="A0A5R8Y3X1"/>
<keyword evidence="2" id="KW-0732">Signal</keyword>
<dbReference type="InterPro" id="IPR038352">
    <property type="entry name" value="Imelysin_sf"/>
</dbReference>
<dbReference type="InterPro" id="IPR018976">
    <property type="entry name" value="Imelysin-like"/>
</dbReference>
<comment type="caution">
    <text evidence="5">The sequence shown here is derived from an EMBL/GenBank/DDBJ whole genome shotgun (WGS) entry which is preliminary data.</text>
</comment>
<dbReference type="Pfam" id="PF09375">
    <property type="entry name" value="Peptidase_M75"/>
    <property type="match status" value="1"/>
</dbReference>
<evidence type="ECO:0000256" key="1">
    <source>
        <dbReference type="ARBA" id="ARBA00004196"/>
    </source>
</evidence>
<protein>
    <recommendedName>
        <fullName evidence="4">Imelysin-like domain-containing protein</fullName>
    </recommendedName>
</protein>
<evidence type="ECO:0000313" key="6">
    <source>
        <dbReference type="Proteomes" id="UP000308901"/>
    </source>
</evidence>
<gene>
    <name evidence="5" type="ORF">FDK22_02075</name>
</gene>
<dbReference type="RefSeq" id="WP_138151229.1">
    <property type="nucleotide sequence ID" value="NZ_VANU01000001.1"/>
</dbReference>
<dbReference type="OrthoDB" id="5365401at2"/>
<evidence type="ECO:0000256" key="3">
    <source>
        <dbReference type="SAM" id="Coils"/>
    </source>
</evidence>
<feature type="coiled-coil region" evidence="3">
    <location>
        <begin position="38"/>
        <end position="65"/>
    </location>
</feature>
<reference evidence="5 6" key="1">
    <citation type="submission" date="2019-05" db="EMBL/GenBank/DDBJ databases">
        <title>Arcobacter sp. nov., isolated from sea sediment.</title>
        <authorList>
            <person name="Kim W."/>
        </authorList>
    </citation>
    <scope>NUCLEOTIDE SEQUENCE [LARGE SCALE GENOMIC DNA]</scope>
    <source>
        <strain evidence="5 6">CAU 1517</strain>
    </source>
</reference>
<dbReference type="EMBL" id="VANU01000001">
    <property type="protein sequence ID" value="TLP40827.1"/>
    <property type="molecule type" value="Genomic_DNA"/>
</dbReference>
<dbReference type="Gene3D" id="1.20.1420.20">
    <property type="entry name" value="M75 peptidase, HXXE motif"/>
    <property type="match status" value="1"/>
</dbReference>
<evidence type="ECO:0000259" key="4">
    <source>
        <dbReference type="Pfam" id="PF09375"/>
    </source>
</evidence>
<dbReference type="Proteomes" id="UP000308901">
    <property type="component" value="Unassembled WGS sequence"/>
</dbReference>
<proteinExistence type="predicted"/>
<evidence type="ECO:0000256" key="2">
    <source>
        <dbReference type="ARBA" id="ARBA00022729"/>
    </source>
</evidence>
<name>A0A5R8Y3X1_9BACT</name>
<dbReference type="GO" id="GO:0030313">
    <property type="term" value="C:cell envelope"/>
    <property type="evidence" value="ECO:0007669"/>
    <property type="project" value="UniProtKB-SubCell"/>
</dbReference>
<keyword evidence="6" id="KW-1185">Reference proteome</keyword>
<feature type="domain" description="Imelysin-like" evidence="4">
    <location>
        <begin position="47"/>
        <end position="286"/>
    </location>
</feature>
<keyword evidence="3" id="KW-0175">Coiled coil</keyword>
<comment type="subcellular location">
    <subcellularLocation>
        <location evidence="1">Cell envelope</location>
    </subcellularLocation>
</comment>